<dbReference type="AlphaFoldDB" id="A0A0K1Q245"/>
<dbReference type="Gene3D" id="3.30.200.20">
    <property type="entry name" value="Phosphorylase Kinase, domain 1"/>
    <property type="match status" value="1"/>
</dbReference>
<dbReference type="InterPro" id="IPR008271">
    <property type="entry name" value="Ser/Thr_kinase_AS"/>
</dbReference>
<evidence type="ECO:0000256" key="8">
    <source>
        <dbReference type="SAM" id="MobiDB-lite"/>
    </source>
</evidence>
<dbReference type="SUPFAM" id="SSF56112">
    <property type="entry name" value="Protein kinase-like (PK-like)"/>
    <property type="match status" value="1"/>
</dbReference>
<feature type="domain" description="Protein kinase" evidence="10">
    <location>
        <begin position="29"/>
        <end position="297"/>
    </location>
</feature>
<keyword evidence="9" id="KW-0812">Transmembrane</keyword>
<proteinExistence type="predicted"/>
<feature type="transmembrane region" description="Helical" evidence="9">
    <location>
        <begin position="345"/>
        <end position="369"/>
    </location>
</feature>
<dbReference type="PROSITE" id="PS50011">
    <property type="entry name" value="PROTEIN_KINASE_DOM"/>
    <property type="match status" value="1"/>
</dbReference>
<accession>A0A0K1Q245</accession>
<dbReference type="InterPro" id="IPR000719">
    <property type="entry name" value="Prot_kinase_dom"/>
</dbReference>
<keyword evidence="3" id="KW-0808">Transferase</keyword>
<dbReference type="PROSITE" id="PS00108">
    <property type="entry name" value="PROTEIN_KINASE_ST"/>
    <property type="match status" value="1"/>
</dbReference>
<keyword evidence="9" id="KW-1133">Transmembrane helix</keyword>
<organism evidence="11 12">
    <name type="scientific">Labilithrix luteola</name>
    <dbReference type="NCBI Taxonomy" id="1391654"/>
    <lineage>
        <taxon>Bacteria</taxon>
        <taxon>Pseudomonadati</taxon>
        <taxon>Myxococcota</taxon>
        <taxon>Polyangia</taxon>
        <taxon>Polyangiales</taxon>
        <taxon>Labilitrichaceae</taxon>
        <taxon>Labilithrix</taxon>
    </lineage>
</organism>
<dbReference type="FunFam" id="1.10.510.10:FF:000021">
    <property type="entry name" value="Serine/threonine protein kinase"/>
    <property type="match status" value="1"/>
</dbReference>
<dbReference type="EC" id="2.7.11.1" evidence="1"/>
<dbReference type="PANTHER" id="PTHR43289">
    <property type="entry name" value="MITOGEN-ACTIVATED PROTEIN KINASE KINASE KINASE 20-RELATED"/>
    <property type="match status" value="1"/>
</dbReference>
<reference evidence="11 12" key="1">
    <citation type="submission" date="2015-08" db="EMBL/GenBank/DDBJ databases">
        <authorList>
            <person name="Babu N.S."/>
            <person name="Beckwith C.J."/>
            <person name="Beseler K.G."/>
            <person name="Brison A."/>
            <person name="Carone J.V."/>
            <person name="Caskin T.P."/>
            <person name="Diamond M."/>
            <person name="Durham M.E."/>
            <person name="Foxe J.M."/>
            <person name="Go M."/>
            <person name="Henderson B.A."/>
            <person name="Jones I.B."/>
            <person name="McGettigan J.A."/>
            <person name="Micheletti S.J."/>
            <person name="Nasrallah M.E."/>
            <person name="Ortiz D."/>
            <person name="Piller C.R."/>
            <person name="Privatt S.R."/>
            <person name="Schneider S.L."/>
            <person name="Sharp S."/>
            <person name="Smith T.C."/>
            <person name="Stanton J.D."/>
            <person name="Ullery H.E."/>
            <person name="Wilson R.J."/>
            <person name="Serrano M.G."/>
            <person name="Buck G."/>
            <person name="Lee V."/>
            <person name="Wang Y."/>
            <person name="Carvalho R."/>
            <person name="Voegtly L."/>
            <person name="Shi R."/>
            <person name="Duckworth R."/>
            <person name="Johnson A."/>
            <person name="Loviza R."/>
            <person name="Walstead R."/>
            <person name="Shah Z."/>
            <person name="Kiflezghi M."/>
            <person name="Wade K."/>
            <person name="Ball S.L."/>
            <person name="Bradley K.W."/>
            <person name="Asai D.J."/>
            <person name="Bowman C.A."/>
            <person name="Russell D.A."/>
            <person name="Pope W.H."/>
            <person name="Jacobs-Sera D."/>
            <person name="Hendrix R.W."/>
            <person name="Hatfull G.F."/>
        </authorList>
    </citation>
    <scope>NUCLEOTIDE SEQUENCE [LARGE SCALE GENOMIC DNA]</scope>
    <source>
        <strain evidence="11 12">DSM 27648</strain>
    </source>
</reference>
<evidence type="ECO:0000313" key="12">
    <source>
        <dbReference type="Proteomes" id="UP000064967"/>
    </source>
</evidence>
<evidence type="ECO:0000256" key="2">
    <source>
        <dbReference type="ARBA" id="ARBA00022527"/>
    </source>
</evidence>
<protein>
    <recommendedName>
        <fullName evidence="1">non-specific serine/threonine protein kinase</fullName>
        <ecNumber evidence="1">2.7.11.1</ecNumber>
    </recommendedName>
</protein>
<dbReference type="Gene3D" id="1.10.510.10">
    <property type="entry name" value="Transferase(Phosphotransferase) domain 1"/>
    <property type="match status" value="1"/>
</dbReference>
<evidence type="ECO:0000256" key="1">
    <source>
        <dbReference type="ARBA" id="ARBA00012513"/>
    </source>
</evidence>
<dbReference type="GO" id="GO:0004674">
    <property type="term" value="F:protein serine/threonine kinase activity"/>
    <property type="evidence" value="ECO:0007669"/>
    <property type="project" value="UniProtKB-KW"/>
</dbReference>
<dbReference type="Proteomes" id="UP000064967">
    <property type="component" value="Chromosome"/>
</dbReference>
<evidence type="ECO:0000256" key="3">
    <source>
        <dbReference type="ARBA" id="ARBA00022679"/>
    </source>
</evidence>
<evidence type="ECO:0000256" key="7">
    <source>
        <dbReference type="PROSITE-ProRule" id="PRU10141"/>
    </source>
</evidence>
<feature type="compositionally biased region" description="Low complexity" evidence="8">
    <location>
        <begin position="476"/>
        <end position="515"/>
    </location>
</feature>
<keyword evidence="4 7" id="KW-0547">Nucleotide-binding</keyword>
<dbReference type="PROSITE" id="PS00107">
    <property type="entry name" value="PROTEIN_KINASE_ATP"/>
    <property type="match status" value="1"/>
</dbReference>
<evidence type="ECO:0000256" key="9">
    <source>
        <dbReference type="SAM" id="Phobius"/>
    </source>
</evidence>
<dbReference type="STRING" id="1391654.AKJ09_06461"/>
<dbReference type="PANTHER" id="PTHR43289:SF34">
    <property type="entry name" value="SERINE_THREONINE-PROTEIN KINASE YBDM-RELATED"/>
    <property type="match status" value="1"/>
</dbReference>
<evidence type="ECO:0000256" key="5">
    <source>
        <dbReference type="ARBA" id="ARBA00022777"/>
    </source>
</evidence>
<dbReference type="Pfam" id="PF00069">
    <property type="entry name" value="Pkinase"/>
    <property type="match status" value="1"/>
</dbReference>
<dbReference type="InterPro" id="IPR017441">
    <property type="entry name" value="Protein_kinase_ATP_BS"/>
</dbReference>
<gene>
    <name evidence="11" type="ORF">AKJ09_06461</name>
</gene>
<feature type="binding site" evidence="7">
    <location>
        <position position="58"/>
    </location>
    <ligand>
        <name>ATP</name>
        <dbReference type="ChEBI" id="CHEBI:30616"/>
    </ligand>
</feature>
<keyword evidence="6 7" id="KW-0067">ATP-binding</keyword>
<dbReference type="CDD" id="cd14014">
    <property type="entry name" value="STKc_PknB_like"/>
    <property type="match status" value="1"/>
</dbReference>
<dbReference type="InterPro" id="IPR011009">
    <property type="entry name" value="Kinase-like_dom_sf"/>
</dbReference>
<dbReference type="EMBL" id="CP012333">
    <property type="protein sequence ID" value="AKU99797.1"/>
    <property type="molecule type" value="Genomic_DNA"/>
</dbReference>
<keyword evidence="2 11" id="KW-0723">Serine/threonine-protein kinase</keyword>
<dbReference type="SMART" id="SM00220">
    <property type="entry name" value="S_TKc"/>
    <property type="match status" value="1"/>
</dbReference>
<evidence type="ECO:0000259" key="10">
    <source>
        <dbReference type="PROSITE" id="PS50011"/>
    </source>
</evidence>
<evidence type="ECO:0000256" key="6">
    <source>
        <dbReference type="ARBA" id="ARBA00022840"/>
    </source>
</evidence>
<dbReference type="GO" id="GO:0005524">
    <property type="term" value="F:ATP binding"/>
    <property type="evidence" value="ECO:0007669"/>
    <property type="project" value="UniProtKB-UniRule"/>
</dbReference>
<evidence type="ECO:0000313" key="11">
    <source>
        <dbReference type="EMBL" id="AKU99797.1"/>
    </source>
</evidence>
<keyword evidence="9" id="KW-0472">Membrane</keyword>
<sequence>MNVSGTLPSQSVPARPFDNFIGKTLDGRYLIEGLLGEGGMGVVYRGRHKLIEKRVAIKVLRGDLAADGEMTERFLNEARAASSIGNPHIVDISDFGRLPEGATYFVMEYLDGSSLSSQMAQAGVIPVPRLVHIAKQIGRGLAAAHAAGIVHRDLKPDNVMLVARGEDRDFVKVLDFGIAKVGGDANRLTRAGSVFGTPHYMSPEQAAGVPVDRRTDIYALGVILYEMASGKVPFDADNFMGILTQHMYKSPAPIRTIVPLAQEIPPGLEAVVLKCLSKKVDLRYQSMEELVADLEKVERGMVPDAVNEMMGRSGGFNVPADYFRNSNRMAAATGAGPVRPAKAPVFWVAMASISAVVLVIVGVVVAASLRAAPKEHAGSAASVATVAIEAPSAEPATTRKEVVVTPDPEDAVVWLEDQRLGTGEHVVTIGPNEKLSVKIERAGYVTRTVTVDGSKRAVAVRLEQDVAKSTPPPVAKPAVKAAGSPPSAKTAATATTPPKATNTPAAPAATGGRPSNCAFEDWDPFEKKCKR</sequence>
<dbReference type="KEGG" id="llu:AKJ09_06461"/>
<keyword evidence="12" id="KW-1185">Reference proteome</keyword>
<evidence type="ECO:0000256" key="4">
    <source>
        <dbReference type="ARBA" id="ARBA00022741"/>
    </source>
</evidence>
<keyword evidence="5 11" id="KW-0418">Kinase</keyword>
<name>A0A0K1Q245_9BACT</name>
<feature type="region of interest" description="Disordered" evidence="8">
    <location>
        <begin position="467"/>
        <end position="531"/>
    </location>
</feature>